<protein>
    <submittedName>
        <fullName evidence="2">Uncharacterized protein</fullName>
    </submittedName>
</protein>
<dbReference type="VEuPathDB" id="FungiDB:RhiirA1_214626"/>
<feature type="transmembrane region" description="Helical" evidence="1">
    <location>
        <begin position="28"/>
        <end position="51"/>
    </location>
</feature>
<reference evidence="2 3" key="1">
    <citation type="submission" date="2017-10" db="EMBL/GenBank/DDBJ databases">
        <title>Extensive intraspecific genome diversity in a model arbuscular mycorrhizal fungus.</title>
        <authorList>
            <person name="Chen E.C.H."/>
            <person name="Morin E."/>
            <person name="Baudet D."/>
            <person name="Noel J."/>
            <person name="Ndikumana S."/>
            <person name="Charron P."/>
            <person name="St-Onge C."/>
            <person name="Giorgi J."/>
            <person name="Grigoriev I.V."/>
            <person name="Roux C."/>
            <person name="Martin F.M."/>
            <person name="Corradi N."/>
        </authorList>
    </citation>
    <scope>NUCLEOTIDE SEQUENCE [LARGE SCALE GENOMIC DNA]</scope>
    <source>
        <strain evidence="2 3">A1</strain>
    </source>
</reference>
<dbReference type="Proteomes" id="UP000232688">
    <property type="component" value="Unassembled WGS sequence"/>
</dbReference>
<organism evidence="2 3">
    <name type="scientific">Rhizophagus irregularis</name>
    <dbReference type="NCBI Taxonomy" id="588596"/>
    <lineage>
        <taxon>Eukaryota</taxon>
        <taxon>Fungi</taxon>
        <taxon>Fungi incertae sedis</taxon>
        <taxon>Mucoromycota</taxon>
        <taxon>Glomeromycotina</taxon>
        <taxon>Glomeromycetes</taxon>
        <taxon>Glomerales</taxon>
        <taxon>Glomeraceae</taxon>
        <taxon>Rhizophagus</taxon>
    </lineage>
</organism>
<gene>
    <name evidence="2" type="ORF">RhiirA1_214626</name>
</gene>
<sequence>MWRSTGAVILFNYNHNKKNLIHITKRRIFSIIISANFISPNLFRLISANYYPVKNFSP</sequence>
<dbReference type="AlphaFoldDB" id="A0A2N0RN84"/>
<keyword evidence="1" id="KW-0472">Membrane</keyword>
<comment type="caution">
    <text evidence="2">The sequence shown here is derived from an EMBL/GenBank/DDBJ whole genome shotgun (WGS) entry which is preliminary data.</text>
</comment>
<reference evidence="2 3" key="2">
    <citation type="submission" date="2017-10" db="EMBL/GenBank/DDBJ databases">
        <title>Genome analyses suggest a sexual origin of heterokaryosis in a supposedly ancient asexual fungus.</title>
        <authorList>
            <person name="Corradi N."/>
            <person name="Sedzielewska K."/>
            <person name="Noel J."/>
            <person name="Charron P."/>
            <person name="Farinelli L."/>
            <person name="Marton T."/>
            <person name="Kruger M."/>
            <person name="Pelin A."/>
            <person name="Brachmann A."/>
            <person name="Corradi N."/>
        </authorList>
    </citation>
    <scope>NUCLEOTIDE SEQUENCE [LARGE SCALE GENOMIC DNA]</scope>
    <source>
        <strain evidence="2 3">A1</strain>
    </source>
</reference>
<keyword evidence="1" id="KW-0812">Transmembrane</keyword>
<evidence type="ECO:0000313" key="2">
    <source>
        <dbReference type="EMBL" id="PKC64750.1"/>
    </source>
</evidence>
<name>A0A2N0RN84_9GLOM</name>
<accession>A0A2N0RN84</accession>
<proteinExistence type="predicted"/>
<dbReference type="EMBL" id="LLXH01000607">
    <property type="protein sequence ID" value="PKC64750.1"/>
    <property type="molecule type" value="Genomic_DNA"/>
</dbReference>
<evidence type="ECO:0000313" key="3">
    <source>
        <dbReference type="Proteomes" id="UP000232688"/>
    </source>
</evidence>
<keyword evidence="1" id="KW-1133">Transmembrane helix</keyword>
<evidence type="ECO:0000256" key="1">
    <source>
        <dbReference type="SAM" id="Phobius"/>
    </source>
</evidence>